<evidence type="ECO:0000313" key="4">
    <source>
        <dbReference type="EMBL" id="MBO0333909.1"/>
    </source>
</evidence>
<reference evidence="4 5" key="1">
    <citation type="submission" date="2021-03" db="EMBL/GenBank/DDBJ databases">
        <title>Sneathiella sp. CAU 1612 isolated from Kang Won-do.</title>
        <authorList>
            <person name="Kim W."/>
        </authorList>
    </citation>
    <scope>NUCLEOTIDE SEQUENCE [LARGE SCALE GENOMIC DNA]</scope>
    <source>
        <strain evidence="4 5">CAU 1612</strain>
    </source>
</reference>
<dbReference type="SUPFAM" id="SSF55469">
    <property type="entry name" value="FMN-dependent nitroreductase-like"/>
    <property type="match status" value="1"/>
</dbReference>
<dbReference type="Gene3D" id="3.40.109.10">
    <property type="entry name" value="NADH Oxidase"/>
    <property type="match status" value="1"/>
</dbReference>
<keyword evidence="2" id="KW-0560">Oxidoreductase</keyword>
<evidence type="ECO:0000256" key="2">
    <source>
        <dbReference type="ARBA" id="ARBA00023002"/>
    </source>
</evidence>
<keyword evidence="5" id="KW-1185">Reference proteome</keyword>
<comment type="similarity">
    <text evidence="1">Belongs to the nitroreductase family.</text>
</comment>
<dbReference type="InterPro" id="IPR029479">
    <property type="entry name" value="Nitroreductase"/>
</dbReference>
<evidence type="ECO:0000313" key="5">
    <source>
        <dbReference type="Proteomes" id="UP000664761"/>
    </source>
</evidence>
<dbReference type="PANTHER" id="PTHR43673:SF10">
    <property type="entry name" value="NADH DEHYDROGENASE_NAD(P)H NITROREDUCTASE XCC3605-RELATED"/>
    <property type="match status" value="1"/>
</dbReference>
<dbReference type="Pfam" id="PF00881">
    <property type="entry name" value="Nitroreductase"/>
    <property type="match status" value="2"/>
</dbReference>
<dbReference type="Proteomes" id="UP000664761">
    <property type="component" value="Unassembled WGS sequence"/>
</dbReference>
<evidence type="ECO:0000259" key="3">
    <source>
        <dbReference type="Pfam" id="PF00881"/>
    </source>
</evidence>
<evidence type="ECO:0000256" key="1">
    <source>
        <dbReference type="ARBA" id="ARBA00007118"/>
    </source>
</evidence>
<organism evidence="4 5">
    <name type="scientific">Sneathiella sedimenti</name>
    <dbReference type="NCBI Taxonomy" id="2816034"/>
    <lineage>
        <taxon>Bacteria</taxon>
        <taxon>Pseudomonadati</taxon>
        <taxon>Pseudomonadota</taxon>
        <taxon>Alphaproteobacteria</taxon>
        <taxon>Sneathiellales</taxon>
        <taxon>Sneathiellaceae</taxon>
        <taxon>Sneathiella</taxon>
    </lineage>
</organism>
<dbReference type="CDD" id="cd02138">
    <property type="entry name" value="TdsD-like"/>
    <property type="match status" value="1"/>
</dbReference>
<proteinExistence type="inferred from homology"/>
<feature type="domain" description="Nitroreductase" evidence="3">
    <location>
        <begin position="36"/>
        <end position="76"/>
    </location>
</feature>
<accession>A0ABS3F6B0</accession>
<comment type="caution">
    <text evidence="4">The sequence shown here is derived from an EMBL/GenBank/DDBJ whole genome shotgun (WGS) entry which is preliminary data.</text>
</comment>
<gene>
    <name evidence="4" type="ORF">J0X12_09800</name>
</gene>
<name>A0ABS3F6B0_9PROT</name>
<feature type="domain" description="Nitroreductase" evidence="3">
    <location>
        <begin position="94"/>
        <end position="181"/>
    </location>
</feature>
<dbReference type="InterPro" id="IPR000415">
    <property type="entry name" value="Nitroreductase-like"/>
</dbReference>
<protein>
    <submittedName>
        <fullName evidence="4">Nitroreductase family protein</fullName>
    </submittedName>
</protein>
<dbReference type="PANTHER" id="PTHR43673">
    <property type="entry name" value="NAD(P)H NITROREDUCTASE YDGI-RELATED"/>
    <property type="match status" value="1"/>
</dbReference>
<sequence>MEMLDIGLLNFLLNVKDTVVTVERIPDYPIEKVFVKRWSPRAFDASPMPSSDLLTMLEAARWAPSAFNVQPWRFLYSLRDDDHWPTYLNLLDPFNSTWARNASALVFVLSDTVMPGQDRRRQKISRTHSFDAGAAWAQLALQATLLGYQAHAMAGIYFEQSHKVLAIPDRYRVEIAVAIGKRACKSVLPVDLRDREIPSMRLPVMKIASAGQFSC</sequence>
<dbReference type="EMBL" id="JAFLNC010000003">
    <property type="protein sequence ID" value="MBO0333909.1"/>
    <property type="molecule type" value="Genomic_DNA"/>
</dbReference>